<dbReference type="CDD" id="cd11041">
    <property type="entry name" value="CYP503A1-like"/>
    <property type="match status" value="1"/>
</dbReference>
<evidence type="ECO:0000256" key="2">
    <source>
        <dbReference type="ARBA" id="ARBA00010617"/>
    </source>
</evidence>
<gene>
    <name evidence="11" type="ORF">OOU_Y34scaffold00714g3</name>
</gene>
<keyword evidence="4 8" id="KW-0479">Metal-binding</keyword>
<evidence type="ECO:0000256" key="1">
    <source>
        <dbReference type="ARBA" id="ARBA00001971"/>
    </source>
</evidence>
<dbReference type="Pfam" id="PF00067">
    <property type="entry name" value="p450"/>
    <property type="match status" value="1"/>
</dbReference>
<dbReference type="InterPro" id="IPR002403">
    <property type="entry name" value="Cyt_P450_E_grp-IV"/>
</dbReference>
<keyword evidence="7 9" id="KW-0503">Monooxygenase</keyword>
<dbReference type="GO" id="GO:0016705">
    <property type="term" value="F:oxidoreductase activity, acting on paired donors, with incorporation or reduction of molecular oxygen"/>
    <property type="evidence" value="ECO:0007669"/>
    <property type="project" value="InterPro"/>
</dbReference>
<evidence type="ECO:0008006" key="12">
    <source>
        <dbReference type="Google" id="ProtNLM"/>
    </source>
</evidence>
<reference evidence="11" key="1">
    <citation type="journal article" date="2012" name="PLoS Genet.">
        <title>Comparative analysis of the genomes of two field isolates of the rice blast fungus Magnaporthe oryzae.</title>
        <authorList>
            <person name="Xue M."/>
            <person name="Yang J."/>
            <person name="Li Z."/>
            <person name="Hu S."/>
            <person name="Yao N."/>
            <person name="Dean R.A."/>
            <person name="Zhao W."/>
            <person name="Shen M."/>
            <person name="Zhang H."/>
            <person name="Li C."/>
            <person name="Liu L."/>
            <person name="Cao L."/>
            <person name="Xu X."/>
            <person name="Xing Y."/>
            <person name="Hsiang T."/>
            <person name="Zhang Z."/>
            <person name="Xu J.R."/>
            <person name="Peng Y.L."/>
        </authorList>
    </citation>
    <scope>NUCLEOTIDE SEQUENCE</scope>
    <source>
        <strain evidence="11">Y34</strain>
    </source>
</reference>
<accession>A0AA97PI00</accession>
<keyword evidence="10" id="KW-1133">Transmembrane helix</keyword>
<proteinExistence type="inferred from homology"/>
<dbReference type="SUPFAM" id="SSF48264">
    <property type="entry name" value="Cytochrome P450"/>
    <property type="match status" value="1"/>
</dbReference>
<dbReference type="PRINTS" id="PR00465">
    <property type="entry name" value="EP450IV"/>
</dbReference>
<dbReference type="Gene3D" id="1.10.630.10">
    <property type="entry name" value="Cytochrome P450"/>
    <property type="match status" value="1"/>
</dbReference>
<organism evidence="11">
    <name type="scientific">Pyricularia oryzae (strain Y34)</name>
    <name type="common">Rice blast fungus</name>
    <name type="synonym">Magnaporthe oryzae</name>
    <dbReference type="NCBI Taxonomy" id="1143189"/>
    <lineage>
        <taxon>Eukaryota</taxon>
        <taxon>Fungi</taxon>
        <taxon>Dikarya</taxon>
        <taxon>Ascomycota</taxon>
        <taxon>Pezizomycotina</taxon>
        <taxon>Sordariomycetes</taxon>
        <taxon>Sordariomycetidae</taxon>
        <taxon>Magnaporthales</taxon>
        <taxon>Pyriculariaceae</taxon>
        <taxon>Pyricularia</taxon>
    </lineage>
</organism>
<dbReference type="GO" id="GO:0004497">
    <property type="term" value="F:monooxygenase activity"/>
    <property type="evidence" value="ECO:0007669"/>
    <property type="project" value="UniProtKB-KW"/>
</dbReference>
<dbReference type="Proteomes" id="UP000011086">
    <property type="component" value="Unassembled WGS sequence"/>
</dbReference>
<dbReference type="EMBL" id="JH793876">
    <property type="protein sequence ID" value="ELQ35314.1"/>
    <property type="molecule type" value="Genomic_DNA"/>
</dbReference>
<evidence type="ECO:0000256" key="6">
    <source>
        <dbReference type="ARBA" id="ARBA00023004"/>
    </source>
</evidence>
<dbReference type="PROSITE" id="PS00086">
    <property type="entry name" value="CYTOCHROME_P450"/>
    <property type="match status" value="1"/>
</dbReference>
<keyword evidence="10" id="KW-0812">Transmembrane</keyword>
<dbReference type="GO" id="GO:0020037">
    <property type="term" value="F:heme binding"/>
    <property type="evidence" value="ECO:0007669"/>
    <property type="project" value="InterPro"/>
</dbReference>
<dbReference type="AlphaFoldDB" id="A0AA97PI00"/>
<evidence type="ECO:0000256" key="3">
    <source>
        <dbReference type="ARBA" id="ARBA00022617"/>
    </source>
</evidence>
<comment type="similarity">
    <text evidence="2 9">Belongs to the cytochrome P450 family.</text>
</comment>
<name>A0AA97PI00_PYRO3</name>
<dbReference type="PANTHER" id="PTHR46206:SF2">
    <property type="entry name" value="CYTOCHROME P450 MONOOXYGENASE AUSG-RELATED"/>
    <property type="match status" value="1"/>
</dbReference>
<sequence>MSLPLSINIDPGFIPYLSCGLVALFLWFSIERPKTADFPLLNKKREEFDVGGIDLVRKWLAKNGDQPVNVTADTGPFTILPTKYAKELRDKPELDFAALNYKKFHGNIPGFDAFLQGTKPVSVKVVSTHMTRSLASIAKPVAEEVSVALQDLYPQGKDWQEVAAGELNMLLTTRATARVFLGEGVCRDMEWIKTTCIYTGALFVAADKLRAWPAILRPIVHWFLPTCFYTRSVLKQAKKIIEPVLAARQQKRRQLIAQGKPTDGFNAAPEWFEQASNGGRFDYDPVAAQLFLAVGANHSTADLLTQTMLQLALHPEYIEPLCDEIKATVLRDGWTHNALGKMELMDSVLKESQRMKPTDVFTMRRLVTKDMTLSDGTFFPKSSNLTVSALNLWDGSLYGDPERFDGRRWLRMRKSDPARQAAAQFVGLAPDHMGFGFGQHACPGRFFASNVLKTLLAHLLLGYEWKLADPARPIRHMEWSGTLRVDPGLRFLVRRRAEPVQV</sequence>
<feature type="binding site" description="axial binding residue" evidence="8">
    <location>
        <position position="442"/>
    </location>
    <ligand>
        <name>heme</name>
        <dbReference type="ChEBI" id="CHEBI:30413"/>
    </ligand>
    <ligandPart>
        <name>Fe</name>
        <dbReference type="ChEBI" id="CHEBI:18248"/>
    </ligandPart>
</feature>
<keyword evidence="6 8" id="KW-0408">Iron</keyword>
<evidence type="ECO:0000256" key="9">
    <source>
        <dbReference type="RuleBase" id="RU000461"/>
    </source>
</evidence>
<dbReference type="InterPro" id="IPR001128">
    <property type="entry name" value="Cyt_P450"/>
</dbReference>
<comment type="cofactor">
    <cofactor evidence="1 8">
        <name>heme</name>
        <dbReference type="ChEBI" id="CHEBI:30413"/>
    </cofactor>
</comment>
<keyword evidence="3 8" id="KW-0349">Heme</keyword>
<dbReference type="InterPro" id="IPR036396">
    <property type="entry name" value="Cyt_P450_sf"/>
</dbReference>
<evidence type="ECO:0000256" key="5">
    <source>
        <dbReference type="ARBA" id="ARBA00023002"/>
    </source>
</evidence>
<evidence type="ECO:0000313" key="11">
    <source>
        <dbReference type="EMBL" id="ELQ35314.1"/>
    </source>
</evidence>
<keyword evidence="10" id="KW-0472">Membrane</keyword>
<evidence type="ECO:0000256" key="4">
    <source>
        <dbReference type="ARBA" id="ARBA00022723"/>
    </source>
</evidence>
<dbReference type="GO" id="GO:0005506">
    <property type="term" value="F:iron ion binding"/>
    <property type="evidence" value="ECO:0007669"/>
    <property type="project" value="InterPro"/>
</dbReference>
<feature type="transmembrane region" description="Helical" evidence="10">
    <location>
        <begin position="12"/>
        <end position="30"/>
    </location>
</feature>
<evidence type="ECO:0000256" key="10">
    <source>
        <dbReference type="SAM" id="Phobius"/>
    </source>
</evidence>
<evidence type="ECO:0000256" key="8">
    <source>
        <dbReference type="PIRSR" id="PIRSR602403-1"/>
    </source>
</evidence>
<dbReference type="PANTHER" id="PTHR46206">
    <property type="entry name" value="CYTOCHROME P450"/>
    <property type="match status" value="1"/>
</dbReference>
<dbReference type="InterPro" id="IPR017972">
    <property type="entry name" value="Cyt_P450_CS"/>
</dbReference>
<protein>
    <recommendedName>
        <fullName evidence="12">Cytochrome P450</fullName>
    </recommendedName>
</protein>
<keyword evidence="5 9" id="KW-0560">Oxidoreductase</keyword>
<evidence type="ECO:0000256" key="7">
    <source>
        <dbReference type="ARBA" id="ARBA00023033"/>
    </source>
</evidence>